<dbReference type="EMBL" id="JBJUIK010000001">
    <property type="protein sequence ID" value="KAL3539025.1"/>
    <property type="molecule type" value="Genomic_DNA"/>
</dbReference>
<dbReference type="Gene3D" id="3.30.1490.40">
    <property type="match status" value="1"/>
</dbReference>
<gene>
    <name evidence="3" type="ORF">ACH5RR_002391</name>
</gene>
<protein>
    <recommendedName>
        <fullName evidence="2">GYF domain-containing protein</fullName>
    </recommendedName>
</protein>
<dbReference type="SMART" id="SM00444">
    <property type="entry name" value="GYF"/>
    <property type="match status" value="1"/>
</dbReference>
<reference evidence="3 4" key="1">
    <citation type="submission" date="2024-11" db="EMBL/GenBank/DDBJ databases">
        <title>A near-complete genome assembly of Cinchona calisaya.</title>
        <authorList>
            <person name="Lian D.C."/>
            <person name="Zhao X.W."/>
            <person name="Wei L."/>
        </authorList>
    </citation>
    <scope>NUCLEOTIDE SEQUENCE [LARGE SCALE GENOMIC DNA]</scope>
    <source>
        <tissue evidence="3">Nenye</tissue>
    </source>
</reference>
<feature type="region of interest" description="Disordered" evidence="1">
    <location>
        <begin position="229"/>
        <end position="258"/>
    </location>
</feature>
<dbReference type="InterPro" id="IPR003169">
    <property type="entry name" value="GYF"/>
</dbReference>
<evidence type="ECO:0000313" key="4">
    <source>
        <dbReference type="Proteomes" id="UP001630127"/>
    </source>
</evidence>
<accession>A0ABD3B641</accession>
<comment type="caution">
    <text evidence="3">The sequence shown here is derived from an EMBL/GenBank/DDBJ whole genome shotgun (WGS) entry which is preliminary data.</text>
</comment>
<proteinExistence type="predicted"/>
<evidence type="ECO:0000313" key="3">
    <source>
        <dbReference type="EMBL" id="KAL3539025.1"/>
    </source>
</evidence>
<feature type="compositionally biased region" description="Basic and acidic residues" evidence="1">
    <location>
        <begin position="487"/>
        <end position="500"/>
    </location>
</feature>
<dbReference type="AlphaFoldDB" id="A0ABD3B641"/>
<dbReference type="Pfam" id="PF02213">
    <property type="entry name" value="GYF"/>
    <property type="match status" value="1"/>
</dbReference>
<dbReference type="PANTHER" id="PTHR13115:SF14">
    <property type="entry name" value="ZINC FINGER CCCH DOMAIN-CONTAINING PROTEIN 19"/>
    <property type="match status" value="1"/>
</dbReference>
<dbReference type="InterPro" id="IPR035445">
    <property type="entry name" value="GYF-like_dom_sf"/>
</dbReference>
<evidence type="ECO:0000256" key="1">
    <source>
        <dbReference type="SAM" id="MobiDB-lite"/>
    </source>
</evidence>
<feature type="region of interest" description="Disordered" evidence="1">
    <location>
        <begin position="487"/>
        <end position="519"/>
    </location>
</feature>
<name>A0ABD3B641_9GENT</name>
<dbReference type="PROSITE" id="PS50829">
    <property type="entry name" value="GYF"/>
    <property type="match status" value="1"/>
</dbReference>
<feature type="domain" description="GYF" evidence="2">
    <location>
        <begin position="327"/>
        <end position="378"/>
    </location>
</feature>
<sequence>MPFKVDVGTKMELEEFVGGGEKSILVVEEGRVVESKMEEKVCEEKSDFDSADMPVMDSERNMEVLAEEMPVSDDALEKAEAVVETVDLQVDEVILGDGRNNAFDIGDGEKNVSEVGPRKMAAVGEVISVVKTVDLQVKGTSTANEWIIVEGNEKVVVMPGESSSMVVVSKVDEGEEPAEGKVLQFVVIEAQNLVKQEKDNARGITDDESLVKDPEMDDIIGMEDNSCCSLSEDDDSDTNDNRQEVFQRTSSSGVKRRERAPISSRSDFLLKIIIEGIFQSGIMVNKNSWNQGREKRTEESNILVNLSPYTKSENVGLNSNSMARSELLSSVALDPSGKVQGPFSMAQLLKWNKTGYFPADLKIWRTIEKQVLLTDALAGRNKLSNLPSPTPKHINAGETKERGGILIGGTSYPGAIQSPVAALSQHGSLSSVHASVLNSREQFMNSLEKDYVISGTSFGQAPKFYQNVIGSVNSLPIPLLFTTGEPHALEDHTPAQDSGDHPIQPANSQNPRNESHGWLAPFSQKAEPNSFVPLPGQPHSHGPWGVSIPLAQNYAGTLPQSQFWGTLAQSNQPIMQTPALPNLGWGTGLVENNSSTPTFRPENSNTVWATAQPNPNMGRVRATSGTTNINWGATIQGPALGNANCG</sequence>
<dbReference type="PANTHER" id="PTHR13115">
    <property type="entry name" value="RNA POLYMERASE-ASSOCIATED PROTEIN RTF1 HOMOLOG"/>
    <property type="match status" value="1"/>
</dbReference>
<dbReference type="Proteomes" id="UP001630127">
    <property type="component" value="Unassembled WGS sequence"/>
</dbReference>
<keyword evidence="4" id="KW-1185">Reference proteome</keyword>
<evidence type="ECO:0000259" key="2">
    <source>
        <dbReference type="PROSITE" id="PS50829"/>
    </source>
</evidence>
<dbReference type="SUPFAM" id="SSF55277">
    <property type="entry name" value="GYF domain"/>
    <property type="match status" value="1"/>
</dbReference>
<organism evidence="3 4">
    <name type="scientific">Cinchona calisaya</name>
    <dbReference type="NCBI Taxonomy" id="153742"/>
    <lineage>
        <taxon>Eukaryota</taxon>
        <taxon>Viridiplantae</taxon>
        <taxon>Streptophyta</taxon>
        <taxon>Embryophyta</taxon>
        <taxon>Tracheophyta</taxon>
        <taxon>Spermatophyta</taxon>
        <taxon>Magnoliopsida</taxon>
        <taxon>eudicotyledons</taxon>
        <taxon>Gunneridae</taxon>
        <taxon>Pentapetalae</taxon>
        <taxon>asterids</taxon>
        <taxon>lamiids</taxon>
        <taxon>Gentianales</taxon>
        <taxon>Rubiaceae</taxon>
        <taxon>Cinchonoideae</taxon>
        <taxon>Cinchoneae</taxon>
        <taxon>Cinchona</taxon>
    </lineage>
</organism>